<dbReference type="AlphaFoldDB" id="A0A839QTN7"/>
<evidence type="ECO:0000256" key="1">
    <source>
        <dbReference type="SAM" id="Phobius"/>
    </source>
</evidence>
<proteinExistence type="predicted"/>
<feature type="transmembrane region" description="Helical" evidence="1">
    <location>
        <begin position="53"/>
        <end position="77"/>
    </location>
</feature>
<keyword evidence="2" id="KW-0808">Transferase</keyword>
<feature type="transmembrane region" description="Helical" evidence="1">
    <location>
        <begin position="23"/>
        <end position="41"/>
    </location>
</feature>
<keyword evidence="1" id="KW-0812">Transmembrane</keyword>
<reference evidence="2 3" key="1">
    <citation type="submission" date="2020-08" db="EMBL/GenBank/DDBJ databases">
        <title>Sequencing the genomes of 1000 actinobacteria strains.</title>
        <authorList>
            <person name="Klenk H.-P."/>
        </authorList>
    </citation>
    <scope>NUCLEOTIDE SEQUENCE [LARGE SCALE GENOMIC DNA]</scope>
    <source>
        <strain evidence="2 3">DSM 23040</strain>
    </source>
</reference>
<dbReference type="EMBL" id="JACHWP010000014">
    <property type="protein sequence ID" value="MBB3023843.1"/>
    <property type="molecule type" value="Genomic_DNA"/>
</dbReference>
<keyword evidence="1" id="KW-0472">Membrane</keyword>
<accession>A0A839QTN7</accession>
<comment type="caution">
    <text evidence="2">The sequence shown here is derived from an EMBL/GenBank/DDBJ whole genome shotgun (WGS) entry which is preliminary data.</text>
</comment>
<keyword evidence="3" id="KW-1185">Reference proteome</keyword>
<organism evidence="2 3">
    <name type="scientific">Helcobacillus massiliensis</name>
    <dbReference type="NCBI Taxonomy" id="521392"/>
    <lineage>
        <taxon>Bacteria</taxon>
        <taxon>Bacillati</taxon>
        <taxon>Actinomycetota</taxon>
        <taxon>Actinomycetes</taxon>
        <taxon>Micrococcales</taxon>
        <taxon>Dermabacteraceae</taxon>
        <taxon>Helcobacillus</taxon>
    </lineage>
</organism>
<gene>
    <name evidence="2" type="ORF">FHX50_002146</name>
</gene>
<keyword evidence="1" id="KW-1133">Transmembrane helix</keyword>
<name>A0A839QTN7_9MICO</name>
<evidence type="ECO:0000313" key="2">
    <source>
        <dbReference type="EMBL" id="MBB3023843.1"/>
    </source>
</evidence>
<dbReference type="GO" id="GO:0008168">
    <property type="term" value="F:methyltransferase activity"/>
    <property type="evidence" value="ECO:0007669"/>
    <property type="project" value="UniProtKB-KW"/>
</dbReference>
<evidence type="ECO:0000313" key="3">
    <source>
        <dbReference type="Proteomes" id="UP000568050"/>
    </source>
</evidence>
<keyword evidence="2" id="KW-0489">Methyltransferase</keyword>
<dbReference type="Proteomes" id="UP000568050">
    <property type="component" value="Unassembled WGS sequence"/>
</dbReference>
<sequence>MKFVYRLPLLLEDEAAWRANHRAAWIPTLLCAVALVMRAVGTLIQRDVEGVPWWSVGSCIALGFLALTGSACAMVGAKRAAERH</sequence>
<dbReference type="GO" id="GO:0032259">
    <property type="term" value="P:methylation"/>
    <property type="evidence" value="ECO:0007669"/>
    <property type="project" value="UniProtKB-KW"/>
</dbReference>
<protein>
    <submittedName>
        <fullName evidence="2">Protein-S-isoprenylcysteine O-methyltransferase Ste14</fullName>
    </submittedName>
</protein>
<dbReference type="RefSeq" id="WP_183377170.1">
    <property type="nucleotide sequence ID" value="NZ_CBCSFZ010000033.1"/>
</dbReference>